<evidence type="ECO:0000313" key="3">
    <source>
        <dbReference type="Proteomes" id="UP000553766"/>
    </source>
</evidence>
<dbReference type="RefSeq" id="WP_184010576.1">
    <property type="nucleotide sequence ID" value="NZ_JACIJS010000004.1"/>
</dbReference>
<feature type="chain" id="PRO_5032616639" description="DUF1194 domain-containing protein" evidence="1">
    <location>
        <begin position="19"/>
        <end position="233"/>
    </location>
</feature>
<organism evidence="2 3">
    <name type="scientific">Rubricella aquisinus</name>
    <dbReference type="NCBI Taxonomy" id="2028108"/>
    <lineage>
        <taxon>Bacteria</taxon>
        <taxon>Pseudomonadati</taxon>
        <taxon>Pseudomonadota</taxon>
        <taxon>Alphaproteobacteria</taxon>
        <taxon>Rhodobacterales</taxon>
        <taxon>Paracoccaceae</taxon>
        <taxon>Rubricella</taxon>
    </lineage>
</organism>
<dbReference type="SUPFAM" id="SSF53300">
    <property type="entry name" value="vWA-like"/>
    <property type="match status" value="1"/>
</dbReference>
<dbReference type="AlphaFoldDB" id="A0A840WZ36"/>
<dbReference type="EMBL" id="JACIJS010000004">
    <property type="protein sequence ID" value="MBB5515684.1"/>
    <property type="molecule type" value="Genomic_DNA"/>
</dbReference>
<protein>
    <recommendedName>
        <fullName evidence="4">DUF1194 domain-containing protein</fullName>
    </recommendedName>
</protein>
<keyword evidence="1" id="KW-0732">Signal</keyword>
<proteinExistence type="predicted"/>
<evidence type="ECO:0000313" key="2">
    <source>
        <dbReference type="EMBL" id="MBB5515684.1"/>
    </source>
</evidence>
<dbReference type="Gene3D" id="3.40.50.410">
    <property type="entry name" value="von Willebrand factor, type A domain"/>
    <property type="match status" value="1"/>
</dbReference>
<name>A0A840WZ36_9RHOB</name>
<keyword evidence="3" id="KW-1185">Reference proteome</keyword>
<dbReference type="Proteomes" id="UP000553766">
    <property type="component" value="Unassembled WGS sequence"/>
</dbReference>
<dbReference type="Pfam" id="PF06707">
    <property type="entry name" value="DUF1194"/>
    <property type="match status" value="1"/>
</dbReference>
<feature type="signal peptide" evidence="1">
    <location>
        <begin position="1"/>
        <end position="18"/>
    </location>
</feature>
<accession>A0A840WZ36</accession>
<sequence>MKQLIPLCLAALPLTAQAQEPPCRLALAMALDISSSVNEWEYDIQLLGLVEALRDPEIQEMILAIPGTQVQAMVYEWSGYVQQDLIVGWTRLSTVEEIDAFADRLSQHWRIYSDFPTAIGKALEKAIDEFDRLPVSCAYSVVDISGDGVGNDGPPARDMWPALAARGITVNALVIAGAEPDPVAHYRENVITGPGAFLIEARNGFEDYPALIRGKLLRELAPQIILSSPADHR</sequence>
<evidence type="ECO:0008006" key="4">
    <source>
        <dbReference type="Google" id="ProtNLM"/>
    </source>
</evidence>
<gene>
    <name evidence="2" type="ORF">FHS89_001696</name>
</gene>
<dbReference type="InterPro" id="IPR036465">
    <property type="entry name" value="vWFA_dom_sf"/>
</dbReference>
<comment type="caution">
    <text evidence="2">The sequence shown here is derived from an EMBL/GenBank/DDBJ whole genome shotgun (WGS) entry which is preliminary data.</text>
</comment>
<dbReference type="InterPro" id="IPR010607">
    <property type="entry name" value="DUF1194"/>
</dbReference>
<reference evidence="2 3" key="1">
    <citation type="submission" date="2020-08" db="EMBL/GenBank/DDBJ databases">
        <title>Genomic Encyclopedia of Type Strains, Phase IV (KMG-IV): sequencing the most valuable type-strain genomes for metagenomic binning, comparative biology and taxonomic classification.</title>
        <authorList>
            <person name="Goeker M."/>
        </authorList>
    </citation>
    <scope>NUCLEOTIDE SEQUENCE [LARGE SCALE GENOMIC DNA]</scope>
    <source>
        <strain evidence="2 3">DSM 103377</strain>
    </source>
</reference>
<evidence type="ECO:0000256" key="1">
    <source>
        <dbReference type="SAM" id="SignalP"/>
    </source>
</evidence>